<keyword evidence="4" id="KW-0269">Exonuclease</keyword>
<dbReference type="PANTHER" id="PTHR30008:SF0">
    <property type="entry name" value="EXODEOXYRIBONUCLEASE 7 LARGE SUBUNIT"/>
    <property type="match status" value="1"/>
</dbReference>
<gene>
    <name evidence="9" type="primary">xseA-1</name>
    <name evidence="9" type="ORF">Cenrod_0828</name>
</gene>
<dbReference type="AlphaFoldDB" id="U5N9L6"/>
<keyword evidence="3" id="KW-0378">Hydrolase</keyword>
<keyword evidence="10" id="KW-1185">Reference proteome</keyword>
<accession>U5N9L6</accession>
<keyword evidence="2" id="KW-0540">Nuclease</keyword>
<protein>
    <recommendedName>
        <fullName evidence="5">Exodeoxyribonuclease VII large subunit</fullName>
        <ecNumber evidence="5">3.1.11.6</ecNumber>
    </recommendedName>
</protein>
<evidence type="ECO:0000256" key="1">
    <source>
        <dbReference type="ARBA" id="ARBA00022490"/>
    </source>
</evidence>
<evidence type="ECO:0000259" key="6">
    <source>
        <dbReference type="Pfam" id="PF02601"/>
    </source>
</evidence>
<dbReference type="InterPro" id="IPR043764">
    <property type="entry name" value="DUF5710"/>
</dbReference>
<reference evidence="9 10" key="1">
    <citation type="journal article" date="2013" name="Genome Biol.">
        <title>Genomic analysis reveals key aspects of prokaryotic symbiosis in the phototrophic consortium "Chlorochromatium aggregatum".</title>
        <authorList>
            <person name="Liu Z."/>
            <person name="Muller J."/>
            <person name="Li T."/>
            <person name="Alvey R.M."/>
            <person name="Vogl K."/>
            <person name="Frigaard N.U."/>
            <person name="Rockwell N.C."/>
            <person name="Boyd E.S."/>
            <person name="Tomsho L.P."/>
            <person name="Schuster S.C."/>
            <person name="Henke P."/>
            <person name="Rohde M."/>
            <person name="Overmann J."/>
            <person name="Bryant D.A."/>
        </authorList>
    </citation>
    <scope>NUCLEOTIDE SEQUENCE [LARGE SCALE GENOMIC DNA]</scope>
    <source>
        <strain evidence="9">CR</strain>
    </source>
</reference>
<dbReference type="InterPro" id="IPR020579">
    <property type="entry name" value="Exonuc_VII_lsu_C"/>
</dbReference>
<dbReference type="HOGENOM" id="CLU_023625_4_0_4"/>
<evidence type="ECO:0000313" key="9">
    <source>
        <dbReference type="EMBL" id="AGX86933.1"/>
    </source>
</evidence>
<keyword evidence="1" id="KW-0963">Cytoplasm</keyword>
<dbReference type="KEGG" id="cbx:Cenrod_0828"/>
<dbReference type="OrthoDB" id="7235451at2"/>
<evidence type="ECO:0000259" key="8">
    <source>
        <dbReference type="Pfam" id="PF18974"/>
    </source>
</evidence>
<dbReference type="RefSeq" id="WP_022771753.1">
    <property type="nucleotide sequence ID" value="NC_022576.1"/>
</dbReference>
<evidence type="ECO:0000256" key="4">
    <source>
        <dbReference type="ARBA" id="ARBA00022839"/>
    </source>
</evidence>
<evidence type="ECO:0000256" key="2">
    <source>
        <dbReference type="ARBA" id="ARBA00022722"/>
    </source>
</evidence>
<evidence type="ECO:0000256" key="3">
    <source>
        <dbReference type="ARBA" id="ARBA00022801"/>
    </source>
</evidence>
<evidence type="ECO:0000256" key="5">
    <source>
        <dbReference type="NCBIfam" id="TIGR00237"/>
    </source>
</evidence>
<name>U5N9L6_9BURK</name>
<feature type="domain" description="DUF5710" evidence="8">
    <location>
        <begin position="4"/>
        <end position="46"/>
    </location>
</feature>
<dbReference type="InterPro" id="IPR003753">
    <property type="entry name" value="Exonuc_VII_L"/>
</dbReference>
<evidence type="ECO:0000259" key="7">
    <source>
        <dbReference type="Pfam" id="PF13742"/>
    </source>
</evidence>
<dbReference type="EMBL" id="CP004885">
    <property type="protein sequence ID" value="AGX86933.1"/>
    <property type="molecule type" value="Genomic_DNA"/>
</dbReference>
<dbReference type="Pfam" id="PF18974">
    <property type="entry name" value="DUF5710"/>
    <property type="match status" value="1"/>
</dbReference>
<dbReference type="CDD" id="cd04489">
    <property type="entry name" value="ExoVII_LU_OBF"/>
    <property type="match status" value="1"/>
</dbReference>
<sequence length="575" mass="63392">MANTYLIVTYSEKDAAKALGAKWDSVQRSWYVPEGRELAPFSQWLPKDGVATKATIQNNAVENRDHSELAAPATRGISLSALLGGVSTIVSRAYQTGVWVMVEVEELYTVSGHIYLGVSERDHNGGVLAKSQAVIWQRTAQTILPKFQSDTGIQFAPGMKILVRGRPIYHQRYGFTITIDNIDSEYTLGELAAKKRKIRERLKTEGVFTANKQLPYPWDFNVVLVIAPAGGAGLGDFQAEAERLEQFGICHFDYIYSRFQGEGAAREICDKLQKAMSIYISQNNTLPDAVVIIRGGGPVNDIAWLNDYDLARYICDLPVPALTGIGHERDSTVLDEVANCKYDTPSKVIAGIEQTIKQRTSDAKIIFEQLINTGIRYIQESKLNTTLLDTEVRRNAMQQLTQGRKTTLALINEMKLNALNEIRIASDLSAGALQFIKTEAKVHVQQAKQSVPTLWNQIVNDANHSLKAASASTFMMATTVLDNARIEAAIARNVTKDSMEIIGTSAKQIVQSAKNDSKALMREIVGQGPEKTLKRGFAIIRNQEGKPITRAAQTVTGSTIEIQFIDANVSANIDQ</sequence>
<dbReference type="PATRIC" id="fig|946483.4.peg.831"/>
<dbReference type="Proteomes" id="UP000017184">
    <property type="component" value="Chromosome"/>
</dbReference>
<feature type="domain" description="Exonuclease VII large subunit C-terminal" evidence="6">
    <location>
        <begin position="208"/>
        <end position="571"/>
    </location>
</feature>
<dbReference type="GO" id="GO:0009318">
    <property type="term" value="C:exodeoxyribonuclease VII complex"/>
    <property type="evidence" value="ECO:0007669"/>
    <property type="project" value="UniProtKB-UniRule"/>
</dbReference>
<dbReference type="Pfam" id="PF13742">
    <property type="entry name" value="tRNA_anti_2"/>
    <property type="match status" value="1"/>
</dbReference>
<dbReference type="GO" id="GO:0008855">
    <property type="term" value="F:exodeoxyribonuclease VII activity"/>
    <property type="evidence" value="ECO:0007669"/>
    <property type="project" value="UniProtKB-UniRule"/>
</dbReference>
<dbReference type="eggNOG" id="COG1570">
    <property type="taxonomic scope" value="Bacteria"/>
</dbReference>
<dbReference type="PANTHER" id="PTHR30008">
    <property type="entry name" value="EXODEOXYRIBONUCLEASE 7 LARGE SUBUNIT"/>
    <property type="match status" value="1"/>
</dbReference>
<dbReference type="InterPro" id="IPR025824">
    <property type="entry name" value="OB-fold_nuc-bd_dom"/>
</dbReference>
<dbReference type="NCBIfam" id="TIGR00237">
    <property type="entry name" value="xseA"/>
    <property type="match status" value="1"/>
</dbReference>
<organism evidence="9 10">
    <name type="scientific">Candidatus Symbiobacter mobilis CR</name>
    <dbReference type="NCBI Taxonomy" id="946483"/>
    <lineage>
        <taxon>Bacteria</taxon>
        <taxon>Pseudomonadati</taxon>
        <taxon>Pseudomonadota</taxon>
        <taxon>Betaproteobacteria</taxon>
        <taxon>Burkholderiales</taxon>
        <taxon>Comamonadaceae</taxon>
    </lineage>
</organism>
<evidence type="ECO:0000313" key="10">
    <source>
        <dbReference type="Proteomes" id="UP000017184"/>
    </source>
</evidence>
<dbReference type="STRING" id="946483.Cenrod_0828"/>
<dbReference type="Pfam" id="PF02601">
    <property type="entry name" value="Exonuc_VII_L"/>
    <property type="match status" value="1"/>
</dbReference>
<dbReference type="GO" id="GO:0006308">
    <property type="term" value="P:DNA catabolic process"/>
    <property type="evidence" value="ECO:0007669"/>
    <property type="project" value="UniProtKB-UniRule"/>
</dbReference>
<proteinExistence type="predicted"/>
<dbReference type="GO" id="GO:0003676">
    <property type="term" value="F:nucleic acid binding"/>
    <property type="evidence" value="ECO:0007669"/>
    <property type="project" value="InterPro"/>
</dbReference>
<dbReference type="EC" id="3.1.11.6" evidence="5"/>
<feature type="domain" description="OB-fold nucleic acid binding" evidence="7">
    <location>
        <begin position="78"/>
        <end position="182"/>
    </location>
</feature>